<evidence type="ECO:0000313" key="1">
    <source>
        <dbReference type="EMBL" id="GAH72004.1"/>
    </source>
</evidence>
<dbReference type="EMBL" id="BARU01033840">
    <property type="protein sequence ID" value="GAH72004.1"/>
    <property type="molecule type" value="Genomic_DNA"/>
</dbReference>
<reference evidence="1" key="1">
    <citation type="journal article" date="2014" name="Front. Microbiol.">
        <title>High frequency of phylogenetically diverse reductive dehalogenase-homologous genes in deep subseafloor sedimentary metagenomes.</title>
        <authorList>
            <person name="Kawai M."/>
            <person name="Futagami T."/>
            <person name="Toyoda A."/>
            <person name="Takaki Y."/>
            <person name="Nishi S."/>
            <person name="Hori S."/>
            <person name="Arai W."/>
            <person name="Tsubouchi T."/>
            <person name="Morono Y."/>
            <person name="Uchiyama I."/>
            <person name="Ito T."/>
            <person name="Fujiyama A."/>
            <person name="Inagaki F."/>
            <person name="Takami H."/>
        </authorList>
    </citation>
    <scope>NUCLEOTIDE SEQUENCE</scope>
    <source>
        <strain evidence="1">Expedition CK06-06</strain>
    </source>
</reference>
<sequence length="41" mass="4597">SYGITFMFINLEESTIEGKTETWGGLMGVCSDFGLRSYRSI</sequence>
<comment type="caution">
    <text evidence="1">The sequence shown here is derived from an EMBL/GenBank/DDBJ whole genome shotgun (WGS) entry which is preliminary data.</text>
</comment>
<dbReference type="AlphaFoldDB" id="X1J0Z8"/>
<gene>
    <name evidence="1" type="ORF">S03H2_53179</name>
</gene>
<protein>
    <submittedName>
        <fullName evidence="1">Uncharacterized protein</fullName>
    </submittedName>
</protein>
<feature type="non-terminal residue" evidence="1">
    <location>
        <position position="1"/>
    </location>
</feature>
<organism evidence="1">
    <name type="scientific">marine sediment metagenome</name>
    <dbReference type="NCBI Taxonomy" id="412755"/>
    <lineage>
        <taxon>unclassified sequences</taxon>
        <taxon>metagenomes</taxon>
        <taxon>ecological metagenomes</taxon>
    </lineage>
</organism>
<name>X1J0Z8_9ZZZZ</name>
<accession>X1J0Z8</accession>
<proteinExistence type="predicted"/>